<dbReference type="Pfam" id="PF02237">
    <property type="entry name" value="BPL_C"/>
    <property type="match status" value="1"/>
</dbReference>
<dbReference type="Proteomes" id="UP001156870">
    <property type="component" value="Unassembled WGS sequence"/>
</dbReference>
<dbReference type="InterPro" id="IPR003142">
    <property type="entry name" value="BPL_C"/>
</dbReference>
<comment type="similarity">
    <text evidence="4">Belongs to the biotin--protein ligase family.</text>
</comment>
<gene>
    <name evidence="4 6" type="primary">birA</name>
    <name evidence="6" type="ORF">GCM10007877_29440</name>
</gene>
<evidence type="ECO:0000313" key="7">
    <source>
        <dbReference type="Proteomes" id="UP001156870"/>
    </source>
</evidence>
<dbReference type="NCBIfam" id="TIGR00121">
    <property type="entry name" value="birA_ligase"/>
    <property type="match status" value="1"/>
</dbReference>
<comment type="caution">
    <text evidence="6">The sequence shown here is derived from an EMBL/GenBank/DDBJ whole genome shotgun (WGS) entry which is preliminary data.</text>
</comment>
<dbReference type="GO" id="GO:0005737">
    <property type="term" value="C:cytoplasm"/>
    <property type="evidence" value="ECO:0007669"/>
    <property type="project" value="TreeGrafter"/>
</dbReference>
<dbReference type="EC" id="6.3.4.15" evidence="4"/>
<feature type="DNA-binding region" description="H-T-H motif" evidence="4">
    <location>
        <begin position="27"/>
        <end position="46"/>
    </location>
</feature>
<dbReference type="SUPFAM" id="SSF46785">
    <property type="entry name" value="Winged helix' DNA-binding domain"/>
    <property type="match status" value="1"/>
</dbReference>
<dbReference type="InterPro" id="IPR036390">
    <property type="entry name" value="WH_DNA-bd_sf"/>
</dbReference>
<feature type="binding site" evidence="4">
    <location>
        <begin position="124"/>
        <end position="126"/>
    </location>
    <ligand>
        <name>biotin</name>
        <dbReference type="ChEBI" id="CHEBI:57586"/>
    </ligand>
</feature>
<sequence>MFDVGLPEWLELMKLLKRLSDGKWYSGEKLGEASGVSRTAIWKKLKKLEAFGLEVESSRGRGYRLAIPVDLLDKEVIAHEAGFPESNLYLFPQIDSTNQWLLDQIKTGLNNPVVCMAEYQSSGRGRRGRTWVSPFGVNLYFSLSYLFKGGISSLSGLSLAVGVVVSEVLESYGYMDIKLKWPNDLFWQDKKLSGVLIEVAGDLTEHCWVVVGIGLNINMGACTASSDINQPWSDLNMLSNHFGVDQPTRNELLSQLISALFVLLENFEKNKFGSYRERWMKRDYFDSLKVEAYEGGKKITGSARGVDSHGHLLIESKGVIKSFGGSDVSLRGGSE</sequence>
<dbReference type="Pfam" id="PF08279">
    <property type="entry name" value="HTH_11"/>
    <property type="match status" value="1"/>
</dbReference>
<keyword evidence="7" id="KW-1185">Reference proteome</keyword>
<dbReference type="RefSeq" id="WP_284285404.1">
    <property type="nucleotide sequence ID" value="NZ_BSPD01000068.1"/>
</dbReference>
<comment type="function">
    <text evidence="4">Acts both as a biotin--[acetyl-CoA-carboxylase] ligase and a biotin-operon repressor. In the presence of ATP, BirA activates biotin to form the BirA-biotinyl-5'-adenylate (BirA-bio-5'-AMP or holoBirA) complex. HoloBirA can either transfer the biotinyl moiety to the biotin carboxyl carrier protein (BCCP) subunit of acetyl-CoA carboxylase, or bind to the biotin operator site and inhibit transcription of the operon.</text>
</comment>
<keyword evidence="1 4" id="KW-0436">Ligase</keyword>
<feature type="binding site" evidence="4">
    <location>
        <position position="120"/>
    </location>
    <ligand>
        <name>biotin</name>
        <dbReference type="ChEBI" id="CHEBI:57586"/>
    </ligand>
</feature>
<dbReference type="InterPro" id="IPR030855">
    <property type="entry name" value="Bifunct_BirA"/>
</dbReference>
<dbReference type="Pfam" id="PF03099">
    <property type="entry name" value="BPL_LplA_LipB"/>
    <property type="match status" value="1"/>
</dbReference>
<dbReference type="EMBL" id="BSPD01000068">
    <property type="protein sequence ID" value="GLS27225.1"/>
    <property type="molecule type" value="Genomic_DNA"/>
</dbReference>
<protein>
    <recommendedName>
        <fullName evidence="4">Bifunctional ligase/repressor BirA</fullName>
    </recommendedName>
    <alternativeName>
        <fullName evidence="4">Biotin operon repressor</fullName>
    </alternativeName>
    <alternativeName>
        <fullName evidence="4">Biotin--[acetyl-CoA-carboxylase] ligase</fullName>
        <ecNumber evidence="4">6.3.4.15</ecNumber>
    </alternativeName>
    <alternativeName>
        <fullName evidence="4">Biotin--protein ligase</fullName>
    </alternativeName>
    <alternativeName>
        <fullName evidence="4">Biotin-[acetyl-CoA carboxylase] synthetase</fullName>
    </alternativeName>
</protein>
<evidence type="ECO:0000256" key="1">
    <source>
        <dbReference type="ARBA" id="ARBA00022598"/>
    </source>
</evidence>
<feature type="binding site" evidence="4">
    <location>
        <begin position="96"/>
        <end position="98"/>
    </location>
    <ligand>
        <name>biotin</name>
        <dbReference type="ChEBI" id="CHEBI:57586"/>
    </ligand>
</feature>
<dbReference type="GO" id="GO:0005524">
    <property type="term" value="F:ATP binding"/>
    <property type="evidence" value="ECO:0007669"/>
    <property type="project" value="UniProtKB-UniRule"/>
</dbReference>
<organism evidence="6 7">
    <name type="scientific">Marinibactrum halimedae</name>
    <dbReference type="NCBI Taxonomy" id="1444977"/>
    <lineage>
        <taxon>Bacteria</taxon>
        <taxon>Pseudomonadati</taxon>
        <taxon>Pseudomonadota</taxon>
        <taxon>Gammaproteobacteria</taxon>
        <taxon>Cellvibrionales</taxon>
        <taxon>Cellvibrionaceae</taxon>
        <taxon>Marinibactrum</taxon>
    </lineage>
</organism>
<dbReference type="GO" id="GO:0006355">
    <property type="term" value="P:regulation of DNA-templated transcription"/>
    <property type="evidence" value="ECO:0007669"/>
    <property type="project" value="UniProtKB-UniRule"/>
</dbReference>
<evidence type="ECO:0000256" key="2">
    <source>
        <dbReference type="ARBA" id="ARBA00023267"/>
    </source>
</evidence>
<dbReference type="InterPro" id="IPR013196">
    <property type="entry name" value="HTH_11"/>
</dbReference>
<dbReference type="InterPro" id="IPR045864">
    <property type="entry name" value="aa-tRNA-synth_II/BPL/LPL"/>
</dbReference>
<proteinExistence type="inferred from homology"/>
<keyword evidence="4" id="KW-0804">Transcription</keyword>
<evidence type="ECO:0000313" key="6">
    <source>
        <dbReference type="EMBL" id="GLS27225.1"/>
    </source>
</evidence>
<evidence type="ECO:0000256" key="4">
    <source>
        <dbReference type="HAMAP-Rule" id="MF_00978"/>
    </source>
</evidence>
<dbReference type="AlphaFoldDB" id="A0AA37T5E4"/>
<dbReference type="Gene3D" id="2.30.30.100">
    <property type="match status" value="1"/>
</dbReference>
<dbReference type="GO" id="GO:0004077">
    <property type="term" value="F:biotin--[biotin carboxyl-carrier protein] ligase activity"/>
    <property type="evidence" value="ECO:0007669"/>
    <property type="project" value="UniProtKB-UniRule"/>
</dbReference>
<accession>A0AA37T5E4</accession>
<keyword evidence="4" id="KW-0547">Nucleotide-binding</keyword>
<keyword evidence="2 4" id="KW-0092">Biotin</keyword>
<dbReference type="Gene3D" id="1.10.10.10">
    <property type="entry name" value="Winged helix-like DNA-binding domain superfamily/Winged helix DNA-binding domain"/>
    <property type="match status" value="1"/>
</dbReference>
<dbReference type="Gene3D" id="3.30.930.10">
    <property type="entry name" value="Bira Bifunctional Protein, Domain 2"/>
    <property type="match status" value="1"/>
</dbReference>
<keyword evidence="4" id="KW-0678">Repressor</keyword>
<dbReference type="InterPro" id="IPR004408">
    <property type="entry name" value="Biotin_CoA_COase_ligase"/>
</dbReference>
<keyword evidence="4" id="KW-0238">DNA-binding</keyword>
<dbReference type="PROSITE" id="PS51733">
    <property type="entry name" value="BPL_LPL_CATALYTIC"/>
    <property type="match status" value="1"/>
</dbReference>
<dbReference type="PANTHER" id="PTHR12835:SF5">
    <property type="entry name" value="BIOTIN--PROTEIN LIGASE"/>
    <property type="match status" value="1"/>
</dbReference>
<dbReference type="InterPro" id="IPR004143">
    <property type="entry name" value="BPL_LPL_catalytic"/>
</dbReference>
<keyword evidence="4" id="KW-0805">Transcription regulation</keyword>
<dbReference type="NCBIfam" id="NF008847">
    <property type="entry name" value="PRK11886.1-2"/>
    <property type="match status" value="1"/>
</dbReference>
<feature type="binding site" evidence="4">
    <location>
        <position position="191"/>
    </location>
    <ligand>
        <name>biotin</name>
        <dbReference type="ChEBI" id="CHEBI:57586"/>
    </ligand>
</feature>
<comment type="catalytic activity">
    <reaction evidence="3 4">
        <text>biotin + L-lysyl-[protein] + ATP = N(6)-biotinyl-L-lysyl-[protein] + AMP + diphosphate + H(+)</text>
        <dbReference type="Rhea" id="RHEA:11756"/>
        <dbReference type="Rhea" id="RHEA-COMP:9752"/>
        <dbReference type="Rhea" id="RHEA-COMP:10505"/>
        <dbReference type="ChEBI" id="CHEBI:15378"/>
        <dbReference type="ChEBI" id="CHEBI:29969"/>
        <dbReference type="ChEBI" id="CHEBI:30616"/>
        <dbReference type="ChEBI" id="CHEBI:33019"/>
        <dbReference type="ChEBI" id="CHEBI:57586"/>
        <dbReference type="ChEBI" id="CHEBI:83144"/>
        <dbReference type="ChEBI" id="CHEBI:456215"/>
        <dbReference type="EC" id="6.3.4.15"/>
    </reaction>
</comment>
<dbReference type="CDD" id="cd16442">
    <property type="entry name" value="BPL"/>
    <property type="match status" value="1"/>
</dbReference>
<dbReference type="InterPro" id="IPR036388">
    <property type="entry name" value="WH-like_DNA-bd_sf"/>
</dbReference>
<dbReference type="GO" id="GO:0003677">
    <property type="term" value="F:DNA binding"/>
    <property type="evidence" value="ECO:0007669"/>
    <property type="project" value="UniProtKB-UniRule"/>
</dbReference>
<evidence type="ECO:0000256" key="3">
    <source>
        <dbReference type="ARBA" id="ARBA00047846"/>
    </source>
</evidence>
<name>A0AA37T5E4_9GAMM</name>
<dbReference type="HAMAP" id="MF_00978">
    <property type="entry name" value="Bifunct_BirA"/>
    <property type="match status" value="1"/>
</dbReference>
<keyword evidence="4" id="KW-0067">ATP-binding</keyword>
<dbReference type="PANTHER" id="PTHR12835">
    <property type="entry name" value="BIOTIN PROTEIN LIGASE"/>
    <property type="match status" value="1"/>
</dbReference>
<reference evidence="6 7" key="1">
    <citation type="journal article" date="2014" name="Int. J. Syst. Evol. Microbiol.">
        <title>Complete genome sequence of Corynebacterium casei LMG S-19264T (=DSM 44701T), isolated from a smear-ripened cheese.</title>
        <authorList>
            <consortium name="US DOE Joint Genome Institute (JGI-PGF)"/>
            <person name="Walter F."/>
            <person name="Albersmeier A."/>
            <person name="Kalinowski J."/>
            <person name="Ruckert C."/>
        </authorList>
    </citation>
    <scope>NUCLEOTIDE SEQUENCE [LARGE SCALE GENOMIC DNA]</scope>
    <source>
        <strain evidence="6 7">NBRC 110095</strain>
    </source>
</reference>
<evidence type="ECO:0000259" key="5">
    <source>
        <dbReference type="PROSITE" id="PS51733"/>
    </source>
</evidence>
<feature type="domain" description="BPL/LPL catalytic" evidence="5">
    <location>
        <begin position="70"/>
        <end position="268"/>
    </location>
</feature>
<dbReference type="SUPFAM" id="SSF55681">
    <property type="entry name" value="Class II aaRS and biotin synthetases"/>
    <property type="match status" value="1"/>
</dbReference>